<evidence type="ECO:0000313" key="8">
    <source>
        <dbReference type="Proteomes" id="UP000494119"/>
    </source>
</evidence>
<evidence type="ECO:0000256" key="3">
    <source>
        <dbReference type="ARBA" id="ARBA00022692"/>
    </source>
</evidence>
<evidence type="ECO:0000256" key="6">
    <source>
        <dbReference type="SAM" id="Phobius"/>
    </source>
</evidence>
<dbReference type="Pfam" id="PF03706">
    <property type="entry name" value="LPG_synthase_TM"/>
    <property type="match status" value="1"/>
</dbReference>
<dbReference type="AlphaFoldDB" id="A0A6J5GDW7"/>
<keyword evidence="5 6" id="KW-0472">Membrane</keyword>
<dbReference type="GO" id="GO:0005886">
    <property type="term" value="C:plasma membrane"/>
    <property type="evidence" value="ECO:0007669"/>
    <property type="project" value="UniProtKB-SubCell"/>
</dbReference>
<reference evidence="7 8" key="1">
    <citation type="submission" date="2020-04" db="EMBL/GenBank/DDBJ databases">
        <authorList>
            <person name="De Canck E."/>
        </authorList>
    </citation>
    <scope>NUCLEOTIDE SEQUENCE [LARGE SCALE GENOMIC DNA]</scope>
    <source>
        <strain evidence="7 8">LMG 28688</strain>
    </source>
</reference>
<keyword evidence="2" id="KW-1003">Cell membrane</keyword>
<feature type="transmembrane region" description="Helical" evidence="6">
    <location>
        <begin position="74"/>
        <end position="98"/>
    </location>
</feature>
<name>A0A6J5GDW7_9BURK</name>
<evidence type="ECO:0000256" key="5">
    <source>
        <dbReference type="ARBA" id="ARBA00023136"/>
    </source>
</evidence>
<dbReference type="EMBL" id="CADIKL010000028">
    <property type="protein sequence ID" value="CAB3798936.1"/>
    <property type="molecule type" value="Genomic_DNA"/>
</dbReference>
<feature type="transmembrane region" description="Helical" evidence="6">
    <location>
        <begin position="6"/>
        <end position="25"/>
    </location>
</feature>
<feature type="transmembrane region" description="Helical" evidence="6">
    <location>
        <begin position="32"/>
        <end position="54"/>
    </location>
</feature>
<accession>A0A6J5GDW7</accession>
<proteinExistence type="predicted"/>
<sequence length="130" mass="13602">MRTVALQLTIFLLDASTLWLTLSAVGARAQFWVAFASFAVASMVATIGPVPVGLGTFEAASVGMLQMLGVPIEAALAGTLLLRGFTFWLPMLPGVWLARIELRAGRRKATAAAAPAAAATAPPPHDERDT</sequence>
<evidence type="ECO:0000256" key="1">
    <source>
        <dbReference type="ARBA" id="ARBA00004651"/>
    </source>
</evidence>
<comment type="subcellular location">
    <subcellularLocation>
        <location evidence="1">Cell membrane</location>
        <topology evidence="1">Multi-pass membrane protein</topology>
    </subcellularLocation>
</comment>
<protein>
    <recommendedName>
        <fullName evidence="9">Inner membrane protein YbhN</fullName>
    </recommendedName>
</protein>
<dbReference type="Proteomes" id="UP000494119">
    <property type="component" value="Unassembled WGS sequence"/>
</dbReference>
<evidence type="ECO:0000256" key="4">
    <source>
        <dbReference type="ARBA" id="ARBA00022989"/>
    </source>
</evidence>
<dbReference type="InterPro" id="IPR022791">
    <property type="entry name" value="L-PG_synthase/AglD"/>
</dbReference>
<keyword evidence="4 6" id="KW-1133">Transmembrane helix</keyword>
<evidence type="ECO:0008006" key="9">
    <source>
        <dbReference type="Google" id="ProtNLM"/>
    </source>
</evidence>
<evidence type="ECO:0000256" key="2">
    <source>
        <dbReference type="ARBA" id="ARBA00022475"/>
    </source>
</evidence>
<keyword evidence="3 6" id="KW-0812">Transmembrane</keyword>
<organism evidence="7 8">
    <name type="scientific">Paraburkholderia caffeinitolerans</name>
    <dbReference type="NCBI Taxonomy" id="1723730"/>
    <lineage>
        <taxon>Bacteria</taxon>
        <taxon>Pseudomonadati</taxon>
        <taxon>Pseudomonadota</taxon>
        <taxon>Betaproteobacteria</taxon>
        <taxon>Burkholderiales</taxon>
        <taxon>Burkholderiaceae</taxon>
        <taxon>Paraburkholderia</taxon>
    </lineage>
</organism>
<keyword evidence="8" id="KW-1185">Reference proteome</keyword>
<evidence type="ECO:0000313" key="7">
    <source>
        <dbReference type="EMBL" id="CAB3798936.1"/>
    </source>
</evidence>
<gene>
    <name evidence="7" type="ORF">LMG28688_04852</name>
</gene>
<dbReference type="PANTHER" id="PTHR39087">
    <property type="entry name" value="UPF0104 MEMBRANE PROTEIN MJ1595"/>
    <property type="match status" value="1"/>
</dbReference>
<dbReference type="PANTHER" id="PTHR39087:SF2">
    <property type="entry name" value="UPF0104 MEMBRANE PROTEIN MJ1595"/>
    <property type="match status" value="1"/>
</dbReference>